<dbReference type="Proteomes" id="UP000215214">
    <property type="component" value="Chromosome TJEJU"/>
</dbReference>
<evidence type="ECO:0000259" key="1">
    <source>
        <dbReference type="Pfam" id="PF20335"/>
    </source>
</evidence>
<dbReference type="Pfam" id="PF20335">
    <property type="entry name" value="DUF6630"/>
    <property type="match status" value="1"/>
</dbReference>
<sequence length="341" mass="40479">MTRIYYKEEKLSGESIQHKFINVALFDYIFNSTNTNNFELKVNSKLPLPKAIKTKLDVFKNVQIVRDDLHYNTEEGDFYLPNSIVFTDNNDFSFPTEFYFISKIGEQIELRKCNGGEDVKWYQIPILHQSVQDKNVILKVKNTLKRIKKLVATTHNKKIEEELKQKELERKRKIEEMRPLLTEKQKEAYRELVSLCVQEQSSKTNIVQFIETLKNYDNDEEYLTTFNYFLEFLENEDHNFIIRLDWKSEVEDLEWSLKSSLKQNYDEVLKLPKHQDYNANTTVSHEGVLEDYIKPLRLIGLQLGIIDTKSDEYILLLHKQEDKEKLKIAVEGIGYTYHEKV</sequence>
<dbReference type="OrthoDB" id="654926at2"/>
<keyword evidence="3" id="KW-1185">Reference proteome</keyword>
<evidence type="ECO:0000313" key="3">
    <source>
        <dbReference type="Proteomes" id="UP000215214"/>
    </source>
</evidence>
<proteinExistence type="predicted"/>
<dbReference type="InterPro" id="IPR046582">
    <property type="entry name" value="DUF6630"/>
</dbReference>
<reference evidence="2 3" key="1">
    <citation type="submission" date="2017-07" db="EMBL/GenBank/DDBJ databases">
        <authorList>
            <person name="Sun Z.S."/>
            <person name="Albrecht U."/>
            <person name="Echele G."/>
            <person name="Lee C.C."/>
        </authorList>
    </citation>
    <scope>NUCLEOTIDE SEQUENCE [LARGE SCALE GENOMIC DNA]</scope>
    <source>
        <strain evidence="3">type strain: KCTC 22618</strain>
    </source>
</reference>
<organism evidence="2 3">
    <name type="scientific">Tenacibaculum jejuense</name>
    <dbReference type="NCBI Taxonomy" id="584609"/>
    <lineage>
        <taxon>Bacteria</taxon>
        <taxon>Pseudomonadati</taxon>
        <taxon>Bacteroidota</taxon>
        <taxon>Flavobacteriia</taxon>
        <taxon>Flavobacteriales</taxon>
        <taxon>Flavobacteriaceae</taxon>
        <taxon>Tenacibaculum</taxon>
    </lineage>
</organism>
<evidence type="ECO:0000313" key="2">
    <source>
        <dbReference type="EMBL" id="SNR16221.1"/>
    </source>
</evidence>
<protein>
    <recommendedName>
        <fullName evidence="1">DUF6630 domain-containing protein</fullName>
    </recommendedName>
</protein>
<feature type="domain" description="DUF6630" evidence="1">
    <location>
        <begin position="174"/>
        <end position="337"/>
    </location>
</feature>
<gene>
    <name evidence="2" type="ORF">TJEJU_2537</name>
</gene>
<dbReference type="RefSeq" id="WP_095072602.1">
    <property type="nucleotide sequence ID" value="NZ_LT899436.1"/>
</dbReference>
<accession>A0A238UAL7</accession>
<name>A0A238UAL7_9FLAO</name>
<dbReference type="KEGG" id="tje:TJEJU_2537"/>
<dbReference type="EMBL" id="LT899436">
    <property type="protein sequence ID" value="SNR16221.1"/>
    <property type="molecule type" value="Genomic_DNA"/>
</dbReference>
<dbReference type="AlphaFoldDB" id="A0A238UAL7"/>